<protein>
    <submittedName>
        <fullName evidence="2">Uncharacterized protein</fullName>
    </submittedName>
</protein>
<dbReference type="Proteomes" id="UP000036305">
    <property type="component" value="Unassembled WGS sequence"/>
</dbReference>
<evidence type="ECO:0000256" key="1">
    <source>
        <dbReference type="SAM" id="MobiDB-lite"/>
    </source>
</evidence>
<name>A0ABR5G4N7_9ENTR</name>
<evidence type="ECO:0000313" key="2">
    <source>
        <dbReference type="EMBL" id="KLY18632.1"/>
    </source>
</evidence>
<comment type="caution">
    <text evidence="2">The sequence shown here is derived from an EMBL/GenBank/DDBJ whole genome shotgun (WGS) entry which is preliminary data.</text>
</comment>
<sequence>MTFDHGDGQLEFEGATLTLDHLKNRKITIQIDETSALVAEISCSSHCYTDETPFTTTLLEIRDHYGNKRYFCPKRYELSKNIHTWLENCANEICIKSVLPSGTIHWLIIEDHDSGEKVSIVFEIEKHKSIDNAVYMMVKAVHAFDRKPPPNPSERDVTFKVVGSSYAKNDEAPPRAKKKRNRKRGG</sequence>
<gene>
    <name evidence="2" type="ORF">SK91_06341</name>
</gene>
<reference evidence="2 3" key="1">
    <citation type="submission" date="2015-06" db="EMBL/GenBank/DDBJ databases">
        <title>The Genome Sequence of None.</title>
        <authorList>
            <consortium name="The Broad Institute Genomics Platform"/>
            <consortium name="The Broad Institute Genome Sequencing Center for Infectious Disease"/>
            <person name="Earl A.M."/>
            <person name="Onderdonk A.B."/>
            <person name="Kirby J."/>
            <person name="Ferraro M.J."/>
            <person name="Huang S."/>
            <person name="Spencer M."/>
            <person name="Fodor A."/>
            <person name="Hooper D."/>
            <person name="Dekker J."/>
            <person name="O'Brien T."/>
            <person name="Quan V."/>
            <person name="Gombosev A."/>
            <person name="Delaney M."/>
            <person name="DuBois A."/>
            <person name="Ernst C."/>
            <person name="Kim D.S."/>
            <person name="Rossman W."/>
            <person name="Gohs F."/>
            <person name="Petruso H."/>
            <person name="Nozar T."/>
            <person name="Mougeot F."/>
            <person name="Manson-McGuire A."/>
            <person name="Young S."/>
            <person name="Abouelleil A."/>
            <person name="Cao P."/>
            <person name="Chapman S.B."/>
            <person name="Griggs A."/>
            <person name="Priest M."/>
            <person name="Shea T."/>
            <person name="Wortman I."/>
            <person name="Wortman J.R."/>
            <person name="Nusbaum C."/>
            <person name="Birren B."/>
        </authorList>
    </citation>
    <scope>NUCLEOTIDE SEQUENCE [LARGE SCALE GENOMIC DNA]</scope>
    <source>
        <strain evidence="2 3">MGH87</strain>
    </source>
</reference>
<keyword evidence="3" id="KW-1185">Reference proteome</keyword>
<organism evidence="2 3">
    <name type="scientific">Klebsiella michiganensis</name>
    <dbReference type="NCBI Taxonomy" id="1134687"/>
    <lineage>
        <taxon>Bacteria</taxon>
        <taxon>Pseudomonadati</taxon>
        <taxon>Pseudomonadota</taxon>
        <taxon>Gammaproteobacteria</taxon>
        <taxon>Enterobacterales</taxon>
        <taxon>Enterobacteriaceae</taxon>
        <taxon>Klebsiella/Raoultella group</taxon>
        <taxon>Klebsiella</taxon>
    </lineage>
</organism>
<evidence type="ECO:0000313" key="3">
    <source>
        <dbReference type="Proteomes" id="UP000036305"/>
    </source>
</evidence>
<proteinExistence type="predicted"/>
<accession>A0ABR5G4N7</accession>
<feature type="compositionally biased region" description="Basic residues" evidence="1">
    <location>
        <begin position="175"/>
        <end position="186"/>
    </location>
</feature>
<feature type="region of interest" description="Disordered" evidence="1">
    <location>
        <begin position="162"/>
        <end position="186"/>
    </location>
</feature>
<dbReference type="EMBL" id="LEUS01000040">
    <property type="protein sequence ID" value="KLY18632.1"/>
    <property type="molecule type" value="Genomic_DNA"/>
</dbReference>